<feature type="compositionally biased region" description="Basic and acidic residues" evidence="8">
    <location>
        <begin position="682"/>
        <end position="692"/>
    </location>
</feature>
<dbReference type="PROSITE" id="PS00211">
    <property type="entry name" value="ABC_TRANSPORTER_1"/>
    <property type="match status" value="2"/>
</dbReference>
<keyword evidence="13" id="KW-1185">Reference proteome</keyword>
<keyword evidence="3 9" id="KW-0812">Transmembrane</keyword>
<feature type="transmembrane region" description="Helical" evidence="9">
    <location>
        <begin position="1157"/>
        <end position="1175"/>
    </location>
</feature>
<evidence type="ECO:0000259" key="11">
    <source>
        <dbReference type="PROSITE" id="PS50929"/>
    </source>
</evidence>
<evidence type="ECO:0000256" key="2">
    <source>
        <dbReference type="ARBA" id="ARBA00022448"/>
    </source>
</evidence>
<dbReference type="CDD" id="cd03244">
    <property type="entry name" value="ABCC_MRP_domain2"/>
    <property type="match status" value="1"/>
</dbReference>
<dbReference type="EMBL" id="JAULSW010000002">
    <property type="protein sequence ID" value="KAK3390752.1"/>
    <property type="molecule type" value="Genomic_DNA"/>
</dbReference>
<dbReference type="GO" id="GO:0016887">
    <property type="term" value="F:ATP hydrolysis activity"/>
    <property type="evidence" value="ECO:0007669"/>
    <property type="project" value="InterPro"/>
</dbReference>
<feature type="domain" description="ABC transmembrane type-1" evidence="11">
    <location>
        <begin position="305"/>
        <end position="670"/>
    </location>
</feature>
<keyword evidence="6 9" id="KW-1133">Transmembrane helix</keyword>
<dbReference type="Gene3D" id="1.20.1560.10">
    <property type="entry name" value="ABC transporter type 1, transmembrane domain"/>
    <property type="match status" value="3"/>
</dbReference>
<evidence type="ECO:0000256" key="1">
    <source>
        <dbReference type="ARBA" id="ARBA00004370"/>
    </source>
</evidence>
<dbReference type="SUPFAM" id="SSF90123">
    <property type="entry name" value="ABC transporter transmembrane region"/>
    <property type="match status" value="2"/>
</dbReference>
<dbReference type="InterPro" id="IPR017871">
    <property type="entry name" value="ABC_transporter-like_CS"/>
</dbReference>
<keyword evidence="2" id="KW-0813">Transport</keyword>
<feature type="region of interest" description="Disordered" evidence="8">
    <location>
        <begin position="398"/>
        <end position="446"/>
    </location>
</feature>
<feature type="transmembrane region" description="Helical" evidence="9">
    <location>
        <begin position="110"/>
        <end position="130"/>
    </location>
</feature>
<dbReference type="InterPro" id="IPR036640">
    <property type="entry name" value="ABC1_TM_sf"/>
</dbReference>
<evidence type="ECO:0008006" key="14">
    <source>
        <dbReference type="Google" id="ProtNLM"/>
    </source>
</evidence>
<evidence type="ECO:0000256" key="5">
    <source>
        <dbReference type="ARBA" id="ARBA00022840"/>
    </source>
</evidence>
<dbReference type="InterPro" id="IPR003439">
    <property type="entry name" value="ABC_transporter-like_ATP-bd"/>
</dbReference>
<evidence type="ECO:0000256" key="4">
    <source>
        <dbReference type="ARBA" id="ARBA00022741"/>
    </source>
</evidence>
<evidence type="ECO:0000259" key="10">
    <source>
        <dbReference type="PROSITE" id="PS50893"/>
    </source>
</evidence>
<dbReference type="CDD" id="cd18604">
    <property type="entry name" value="ABC_6TM_VMR1_D2_like"/>
    <property type="match status" value="1"/>
</dbReference>
<feature type="transmembrane region" description="Helical" evidence="9">
    <location>
        <begin position="46"/>
        <end position="65"/>
    </location>
</feature>
<keyword evidence="5" id="KW-0067">ATP-binding</keyword>
<proteinExistence type="predicted"/>
<keyword evidence="7 9" id="KW-0472">Membrane</keyword>
<comment type="subcellular location">
    <subcellularLocation>
        <location evidence="1">Membrane</location>
    </subcellularLocation>
</comment>
<comment type="caution">
    <text evidence="12">The sequence shown here is derived from an EMBL/GenBank/DDBJ whole genome shotgun (WGS) entry which is preliminary data.</text>
</comment>
<gene>
    <name evidence="12" type="ORF">B0H63DRAFT_466399</name>
</gene>
<dbReference type="PANTHER" id="PTHR24223">
    <property type="entry name" value="ATP-BINDING CASSETTE SUB-FAMILY C"/>
    <property type="match status" value="1"/>
</dbReference>
<dbReference type="InterPro" id="IPR027417">
    <property type="entry name" value="P-loop_NTPase"/>
</dbReference>
<name>A0AAE0P007_9PEZI</name>
<keyword evidence="4" id="KW-0547">Nucleotide-binding</keyword>
<dbReference type="Gene3D" id="3.40.50.300">
    <property type="entry name" value="P-loop containing nucleotide triphosphate hydrolases"/>
    <property type="match status" value="2"/>
</dbReference>
<dbReference type="SUPFAM" id="SSF52540">
    <property type="entry name" value="P-loop containing nucleoside triphosphate hydrolases"/>
    <property type="match status" value="2"/>
</dbReference>
<feature type="domain" description="ABC transporter" evidence="10">
    <location>
        <begin position="710"/>
        <end position="937"/>
    </location>
</feature>
<dbReference type="GO" id="GO:0005524">
    <property type="term" value="F:ATP binding"/>
    <property type="evidence" value="ECO:0007669"/>
    <property type="project" value="UniProtKB-KW"/>
</dbReference>
<feature type="compositionally biased region" description="Basic and acidic residues" evidence="8">
    <location>
        <begin position="437"/>
        <end position="446"/>
    </location>
</feature>
<dbReference type="CDD" id="cd03250">
    <property type="entry name" value="ABCC_MRP_domain1"/>
    <property type="match status" value="1"/>
</dbReference>
<evidence type="ECO:0000256" key="7">
    <source>
        <dbReference type="ARBA" id="ARBA00023136"/>
    </source>
</evidence>
<feature type="domain" description="ABC transporter" evidence="10">
    <location>
        <begin position="1355"/>
        <end position="1575"/>
    </location>
</feature>
<feature type="transmembrane region" description="Helical" evidence="9">
    <location>
        <begin position="160"/>
        <end position="180"/>
    </location>
</feature>
<feature type="region of interest" description="Disordered" evidence="8">
    <location>
        <begin position="682"/>
        <end position="703"/>
    </location>
</feature>
<dbReference type="PROSITE" id="PS50893">
    <property type="entry name" value="ABC_TRANSPORTER_2"/>
    <property type="match status" value="2"/>
</dbReference>
<dbReference type="GO" id="GO:0016020">
    <property type="term" value="C:membrane"/>
    <property type="evidence" value="ECO:0007669"/>
    <property type="project" value="UniProtKB-SubCell"/>
</dbReference>
<dbReference type="Proteomes" id="UP001285441">
    <property type="component" value="Unassembled WGS sequence"/>
</dbReference>
<feature type="compositionally biased region" description="Polar residues" evidence="8">
    <location>
        <begin position="398"/>
        <end position="414"/>
    </location>
</feature>
<dbReference type="InterPro" id="IPR011527">
    <property type="entry name" value="ABC1_TM_dom"/>
</dbReference>
<feature type="transmembrane region" description="Helical" evidence="9">
    <location>
        <begin position="984"/>
        <end position="1007"/>
    </location>
</feature>
<dbReference type="SMART" id="SM00382">
    <property type="entry name" value="AAA"/>
    <property type="match status" value="2"/>
</dbReference>
<evidence type="ECO:0000256" key="6">
    <source>
        <dbReference type="ARBA" id="ARBA00022989"/>
    </source>
</evidence>
<dbReference type="InterPro" id="IPR050173">
    <property type="entry name" value="ABC_transporter_C-like"/>
</dbReference>
<evidence type="ECO:0000256" key="8">
    <source>
        <dbReference type="SAM" id="MobiDB-lite"/>
    </source>
</evidence>
<dbReference type="Pfam" id="PF00005">
    <property type="entry name" value="ABC_tran"/>
    <property type="match status" value="2"/>
</dbReference>
<feature type="transmembrane region" description="Helical" evidence="9">
    <location>
        <begin position="524"/>
        <end position="547"/>
    </location>
</feature>
<feature type="domain" description="ABC transmembrane type-1" evidence="11">
    <location>
        <begin position="1062"/>
        <end position="1320"/>
    </location>
</feature>
<evidence type="ECO:0000256" key="3">
    <source>
        <dbReference type="ARBA" id="ARBA00022692"/>
    </source>
</evidence>
<dbReference type="PROSITE" id="PS50929">
    <property type="entry name" value="ABC_TM1F"/>
    <property type="match status" value="2"/>
</dbReference>
<protein>
    <recommendedName>
        <fullName evidence="14">ABC transporter</fullName>
    </recommendedName>
</protein>
<evidence type="ECO:0000256" key="9">
    <source>
        <dbReference type="SAM" id="Phobius"/>
    </source>
</evidence>
<organism evidence="12 13">
    <name type="scientific">Podospora didyma</name>
    <dbReference type="NCBI Taxonomy" id="330526"/>
    <lineage>
        <taxon>Eukaryota</taxon>
        <taxon>Fungi</taxon>
        <taxon>Dikarya</taxon>
        <taxon>Ascomycota</taxon>
        <taxon>Pezizomycotina</taxon>
        <taxon>Sordariomycetes</taxon>
        <taxon>Sordariomycetidae</taxon>
        <taxon>Sordariales</taxon>
        <taxon>Podosporaceae</taxon>
        <taxon>Podospora</taxon>
    </lineage>
</organism>
<reference evidence="12" key="2">
    <citation type="submission" date="2023-06" db="EMBL/GenBank/DDBJ databases">
        <authorList>
            <consortium name="Lawrence Berkeley National Laboratory"/>
            <person name="Haridas S."/>
            <person name="Hensen N."/>
            <person name="Bonometti L."/>
            <person name="Westerberg I."/>
            <person name="Brannstrom I.O."/>
            <person name="Guillou S."/>
            <person name="Cros-Aarteil S."/>
            <person name="Calhoun S."/>
            <person name="Kuo A."/>
            <person name="Mondo S."/>
            <person name="Pangilinan J."/>
            <person name="Riley R."/>
            <person name="LaButti K."/>
            <person name="Andreopoulos B."/>
            <person name="Lipzen A."/>
            <person name="Chen C."/>
            <person name="Yanf M."/>
            <person name="Daum C."/>
            <person name="Ng V."/>
            <person name="Clum A."/>
            <person name="Steindorff A."/>
            <person name="Ohm R."/>
            <person name="Martin F."/>
            <person name="Silar P."/>
            <person name="Natvig D."/>
            <person name="Lalanne C."/>
            <person name="Gautier V."/>
            <person name="Ament-velasquez S.L."/>
            <person name="Kruys A."/>
            <person name="Hutchinson M.I."/>
            <person name="Powell A.J."/>
            <person name="Barry K."/>
            <person name="Miller A.N."/>
            <person name="Grigoriev I.V."/>
            <person name="Debuchy R."/>
            <person name="Gladieux P."/>
            <person name="Thoren M.H."/>
            <person name="Johannesson H."/>
        </authorList>
    </citation>
    <scope>NUCLEOTIDE SEQUENCE</scope>
    <source>
        <strain evidence="12">CBS 232.78</strain>
    </source>
</reference>
<evidence type="ECO:0000313" key="13">
    <source>
        <dbReference type="Proteomes" id="UP001285441"/>
    </source>
</evidence>
<dbReference type="InterPro" id="IPR003593">
    <property type="entry name" value="AAA+_ATPase"/>
</dbReference>
<feature type="transmembrane region" description="Helical" evidence="9">
    <location>
        <begin position="1181"/>
        <end position="1200"/>
    </location>
</feature>
<dbReference type="GO" id="GO:0140359">
    <property type="term" value="F:ABC-type transporter activity"/>
    <property type="evidence" value="ECO:0007669"/>
    <property type="project" value="InterPro"/>
</dbReference>
<evidence type="ECO:0000313" key="12">
    <source>
        <dbReference type="EMBL" id="KAK3390752.1"/>
    </source>
</evidence>
<feature type="transmembrane region" description="Helical" evidence="9">
    <location>
        <begin position="136"/>
        <end position="153"/>
    </location>
</feature>
<feature type="transmembrane region" description="Helical" evidence="9">
    <location>
        <begin position="1081"/>
        <end position="1108"/>
    </location>
</feature>
<dbReference type="FunFam" id="3.40.50.300:FF:001577">
    <property type="entry name" value="ABC bile acid transporter"/>
    <property type="match status" value="1"/>
</dbReference>
<dbReference type="PANTHER" id="PTHR24223:SF415">
    <property type="entry name" value="FI20190P1"/>
    <property type="match status" value="1"/>
</dbReference>
<feature type="transmembrane region" description="Helical" evidence="9">
    <location>
        <begin position="192"/>
        <end position="211"/>
    </location>
</feature>
<sequence>MFMTSHPVGSDPGWGSDVPSLWPCYSCCRDFWTPAEGTFGPECLGVVGQVPLWITTLVVVLRYVFGPLRGLLLPQWLRTFAAESPAQGNDEETGDPSAANLKTWTPWTMCLVLLSVTAVNVGAMGALVWPGRGQQYLMPVIPSIVSALIIAIERPRTTSGAVLVIQSSLLFFQSAILIIVPNAAGNDWQRGIAWTSGILMPVASLVILLNMPMRDPLLDSTEIGKPFDKPTSAVRSPEDIITLWQWMTVSWMGPLIALGYKRQLHDEDVYQLSLEFQHDRLHRLFRELQGSVIRRLINANGFDLFIMSSLSVLEMLMQLAVPLLLRELLQALTATPRSARTALIIAGAQLFCRLVSTQSSTFNIWFCRRAYERSRGEMITMIYEKTLRRKAFTFAHSPSGTSTQVETAADTSEPAQLRSPSVADDSTATTLTDDESEINHEADDPAADKPRYQRIASWLRQGYQTIRHQVTSPPTKADSPASTGKILSLMRSDVYNVAQRFWEFPSLITMPLKLILSTVLVCRMLGPAALIGTVLLFLGMIGNSFLMNMQILIEQERRGVTDSKLQRTSQFVESIRHLRWYNWQDSWLDQIMDSRRTELWLGVRSNLLSLVIKTLNSLTSSMFPVVAFGAFICVSGQAMSVDVVFPALDLFATLQSSLRELPQLLTVLISARVSMQRIESFMKEPDKESSEGKEDEEEPVAAEPPGKLEIELQDASFSWPNCQNIVLNDVNMVCGPGLTVVCGRVGIGKTALLQAILGELDQHGGKKTVPRETIGYCSQSPWLESMSIRQNILFASGYDKARFERVIDACCLRDDLNTFRFKDLTLIGENGVGLSGGQRARVALARALYSQARTLLLDDPIAALDHQTASSIVRNLFADKNSALTAGRLVIFVTHRVGIVARYADQVLEVSNGGYVTTMDAAKLENHKEDEPEHTAADVDTAVTTEVGNDYTEVVADKFIQDEHRVKGNVLASVYWQYVKAGRLSWWTVLILTFVLFRGASVAYFWFLKEWGDRYKNKQADPNMVSVYAMGFGGDVRDLQDATASQLVFEKPLGLPDTSTNGGWIDLGRYLPSPDDNVGPWLLWFAVLSLVQVVTMALSDATLVVIVYKAGKTMFEEGIRRVSNATFRFYDVTPVGRLMNRLTSDMGAVDGQIASQLMDVAFYVVAWLSSVAVIASATPLFLLLSVGIASMFYFVFDYFIPTSQSLRRLEMVSLSPLMSNFGTLIEGLTTVRAFRGEPHFQNRNILTTDAFQRMDHIYWSLQAWLQYRFDILSALTSFALTLTAVTSGLSSGTVAFVLAAASNFVLSTHTLCRKYGELQMQFVSVERVVELMEVEQEPLGSIKPPAAWPSYGEDITFDHVTLCYAPDLDPVLTDICLKIPGGSNVAVTGRTGSGKSTLALSLLGTLHPDPNSGGAIRIGAVDLATVDKHALRRNITFVAQDPVLFPGTLSDNLDPLGERDEAERAEVLARVFQDGEFTLDSSVDAGGRNMSQGQRQLVGLARAILRRSPVVIMDEATASIDAQTAQYIQQLLREELRYSTVLTIAHRAEAVRGASYEIVLDAGKILRAGPLNSRQ</sequence>
<reference evidence="12" key="1">
    <citation type="journal article" date="2023" name="Mol. Phylogenet. Evol.">
        <title>Genome-scale phylogeny and comparative genomics of the fungal order Sordariales.</title>
        <authorList>
            <person name="Hensen N."/>
            <person name="Bonometti L."/>
            <person name="Westerberg I."/>
            <person name="Brannstrom I.O."/>
            <person name="Guillou S."/>
            <person name="Cros-Aarteil S."/>
            <person name="Calhoun S."/>
            <person name="Haridas S."/>
            <person name="Kuo A."/>
            <person name="Mondo S."/>
            <person name="Pangilinan J."/>
            <person name="Riley R."/>
            <person name="LaButti K."/>
            <person name="Andreopoulos B."/>
            <person name="Lipzen A."/>
            <person name="Chen C."/>
            <person name="Yan M."/>
            <person name="Daum C."/>
            <person name="Ng V."/>
            <person name="Clum A."/>
            <person name="Steindorff A."/>
            <person name="Ohm R.A."/>
            <person name="Martin F."/>
            <person name="Silar P."/>
            <person name="Natvig D.O."/>
            <person name="Lalanne C."/>
            <person name="Gautier V."/>
            <person name="Ament-Velasquez S.L."/>
            <person name="Kruys A."/>
            <person name="Hutchinson M.I."/>
            <person name="Powell A.J."/>
            <person name="Barry K."/>
            <person name="Miller A.N."/>
            <person name="Grigoriev I.V."/>
            <person name="Debuchy R."/>
            <person name="Gladieux P."/>
            <person name="Hiltunen Thoren M."/>
            <person name="Johannesson H."/>
        </authorList>
    </citation>
    <scope>NUCLEOTIDE SEQUENCE</scope>
    <source>
        <strain evidence="12">CBS 232.78</strain>
    </source>
</reference>
<accession>A0AAE0P007</accession>
<dbReference type="Pfam" id="PF00664">
    <property type="entry name" value="ABC_membrane"/>
    <property type="match status" value="2"/>
</dbReference>